<dbReference type="AlphaFoldDB" id="A0A5K7ZTZ1"/>
<dbReference type="InterPro" id="IPR027383">
    <property type="entry name" value="Znf_put"/>
</dbReference>
<proteinExistence type="predicted"/>
<accession>A0A5K7ZTZ1</accession>
<feature type="domain" description="Putative zinc-finger" evidence="1">
    <location>
        <begin position="3"/>
        <end position="37"/>
    </location>
</feature>
<gene>
    <name evidence="2" type="ORF">DSCO28_42490</name>
</gene>
<dbReference type="InterPro" id="IPR041916">
    <property type="entry name" value="Anti_sigma_zinc_sf"/>
</dbReference>
<reference evidence="2 3" key="1">
    <citation type="submission" date="2019-11" db="EMBL/GenBank/DDBJ databases">
        <title>Comparative genomics of hydrocarbon-degrading Desulfosarcina strains.</title>
        <authorList>
            <person name="Watanabe M."/>
            <person name="Kojima H."/>
            <person name="Fukui M."/>
        </authorList>
    </citation>
    <scope>NUCLEOTIDE SEQUENCE [LARGE SCALE GENOMIC DNA]</scope>
    <source>
        <strain evidence="2 3">28bB2T</strain>
    </source>
</reference>
<evidence type="ECO:0000313" key="3">
    <source>
        <dbReference type="Proteomes" id="UP000425960"/>
    </source>
</evidence>
<dbReference type="RefSeq" id="WP_155323830.1">
    <property type="nucleotide sequence ID" value="NZ_AP021876.1"/>
</dbReference>
<sequence length="135" mass="14552">MVCGEIRKQLAAWADGELPAREMDRVERHLEECPACRIEARAERQVVAALDALPAVSAPAGFLRRARRAFRAGLVRPGLVQWWQQLNLTMRGAVCGAALAGLLCGAVLGTSLTTLTGDSPATPYQTFYASQGIFP</sequence>
<dbReference type="Pfam" id="PF13490">
    <property type="entry name" value="zf-HC2"/>
    <property type="match status" value="1"/>
</dbReference>
<dbReference type="KEGG" id="dov:DSCO28_42490"/>
<protein>
    <recommendedName>
        <fullName evidence="1">Putative zinc-finger domain-containing protein</fullName>
    </recommendedName>
</protein>
<dbReference type="Proteomes" id="UP000425960">
    <property type="component" value="Chromosome"/>
</dbReference>
<evidence type="ECO:0000259" key="1">
    <source>
        <dbReference type="Pfam" id="PF13490"/>
    </source>
</evidence>
<name>A0A5K7ZTZ1_9BACT</name>
<dbReference type="Gene3D" id="1.10.10.1320">
    <property type="entry name" value="Anti-sigma factor, zinc-finger domain"/>
    <property type="match status" value="1"/>
</dbReference>
<evidence type="ECO:0000313" key="2">
    <source>
        <dbReference type="EMBL" id="BBO83683.1"/>
    </source>
</evidence>
<dbReference type="EMBL" id="AP021876">
    <property type="protein sequence ID" value="BBO83683.1"/>
    <property type="molecule type" value="Genomic_DNA"/>
</dbReference>
<organism evidence="2 3">
    <name type="scientific">Desulfosarcina ovata subsp. sediminis</name>
    <dbReference type="NCBI Taxonomy" id="885957"/>
    <lineage>
        <taxon>Bacteria</taxon>
        <taxon>Pseudomonadati</taxon>
        <taxon>Thermodesulfobacteriota</taxon>
        <taxon>Desulfobacteria</taxon>
        <taxon>Desulfobacterales</taxon>
        <taxon>Desulfosarcinaceae</taxon>
        <taxon>Desulfosarcina</taxon>
    </lineage>
</organism>